<feature type="region of interest" description="Disordered" evidence="1">
    <location>
        <begin position="1"/>
        <end position="110"/>
    </location>
</feature>
<gene>
    <name evidence="2" type="ORF">A3K87_03250</name>
</gene>
<reference evidence="2 3" key="1">
    <citation type="submission" date="2016-03" db="EMBL/GenBank/DDBJ databases">
        <title>Genome sequence of Variovorax paradoxus KB5.</title>
        <authorList>
            <person name="Jeong H."/>
            <person name="Hong C.E."/>
            <person name="Jo S.H."/>
            <person name="Park J.M."/>
        </authorList>
    </citation>
    <scope>NUCLEOTIDE SEQUENCE [LARGE SCALE GENOMIC DNA]</scope>
    <source>
        <strain evidence="2 3">KB5</strain>
    </source>
</reference>
<evidence type="ECO:0000256" key="1">
    <source>
        <dbReference type="SAM" id="MobiDB-lite"/>
    </source>
</evidence>
<protein>
    <submittedName>
        <fullName evidence="2">Uncharacterized protein</fullName>
    </submittedName>
</protein>
<comment type="caution">
    <text evidence="2">The sequence shown here is derived from an EMBL/GenBank/DDBJ whole genome shotgun (WGS) entry which is preliminary data.</text>
</comment>
<dbReference type="EMBL" id="LVHG01000084">
    <property type="protein sequence ID" value="OAK58042.1"/>
    <property type="molecule type" value="Genomic_DNA"/>
</dbReference>
<sequence>MATSSILGGERPPLDPKGTDEESLGPSDSSDSGSDALGTGDHAANEGGEAGFEEATNADILPDRVGVFPDDAFEASTSIDDPDAARADELAAEGEQDAGDEGDDSDAEEI</sequence>
<proteinExistence type="predicted"/>
<evidence type="ECO:0000313" key="3">
    <source>
        <dbReference type="Proteomes" id="UP000077852"/>
    </source>
</evidence>
<feature type="compositionally biased region" description="Low complexity" evidence="1">
    <location>
        <begin position="24"/>
        <end position="47"/>
    </location>
</feature>
<feature type="compositionally biased region" description="Acidic residues" evidence="1">
    <location>
        <begin position="90"/>
        <end position="110"/>
    </location>
</feature>
<organism evidence="2 3">
    <name type="scientific">Variovorax paradoxus</name>
    <dbReference type="NCBI Taxonomy" id="34073"/>
    <lineage>
        <taxon>Bacteria</taxon>
        <taxon>Pseudomonadati</taxon>
        <taxon>Pseudomonadota</taxon>
        <taxon>Betaproteobacteria</taxon>
        <taxon>Burkholderiales</taxon>
        <taxon>Comamonadaceae</taxon>
        <taxon>Variovorax</taxon>
    </lineage>
</organism>
<accession>A0AA91DII7</accession>
<evidence type="ECO:0000313" key="2">
    <source>
        <dbReference type="EMBL" id="OAK58042.1"/>
    </source>
</evidence>
<dbReference type="RefSeq" id="WP_081271019.1">
    <property type="nucleotide sequence ID" value="NZ_LVHG01000084.1"/>
</dbReference>
<dbReference type="Proteomes" id="UP000077852">
    <property type="component" value="Unassembled WGS sequence"/>
</dbReference>
<dbReference type="AlphaFoldDB" id="A0AA91DII7"/>
<name>A0AA91DII7_VARPD</name>